<dbReference type="SUPFAM" id="SSF49464">
    <property type="entry name" value="Carboxypeptidase regulatory domain-like"/>
    <property type="match status" value="1"/>
</dbReference>
<feature type="signal peptide" evidence="1">
    <location>
        <begin position="1"/>
        <end position="28"/>
    </location>
</feature>
<proteinExistence type="predicted"/>
<gene>
    <name evidence="2" type="ORF">ACFFI0_04835</name>
</gene>
<reference evidence="2 3" key="1">
    <citation type="submission" date="2024-09" db="EMBL/GenBank/DDBJ databases">
        <authorList>
            <person name="Sun Q."/>
            <person name="Mori K."/>
        </authorList>
    </citation>
    <scope>NUCLEOTIDE SEQUENCE [LARGE SCALE GENOMIC DNA]</scope>
    <source>
        <strain evidence="2 3">CCM 7765</strain>
    </source>
</reference>
<organism evidence="2 3">
    <name type="scientific">Olivibacter oleidegradans</name>
    <dbReference type="NCBI Taxonomy" id="760123"/>
    <lineage>
        <taxon>Bacteria</taxon>
        <taxon>Pseudomonadati</taxon>
        <taxon>Bacteroidota</taxon>
        <taxon>Sphingobacteriia</taxon>
        <taxon>Sphingobacteriales</taxon>
        <taxon>Sphingobacteriaceae</taxon>
        <taxon>Olivibacter</taxon>
    </lineage>
</organism>
<protein>
    <recommendedName>
        <fullName evidence="4">Carboxypeptidase-like protein</fullName>
    </recommendedName>
</protein>
<comment type="caution">
    <text evidence="2">The sequence shown here is derived from an EMBL/GenBank/DDBJ whole genome shotgun (WGS) entry which is preliminary data.</text>
</comment>
<dbReference type="Proteomes" id="UP001589774">
    <property type="component" value="Unassembled WGS sequence"/>
</dbReference>
<accession>A0ABV6HFD7</accession>
<dbReference type="RefSeq" id="WP_013664804.1">
    <property type="nucleotide sequence ID" value="NZ_JBHLWO010000001.1"/>
</dbReference>
<evidence type="ECO:0008006" key="4">
    <source>
        <dbReference type="Google" id="ProtNLM"/>
    </source>
</evidence>
<evidence type="ECO:0000313" key="3">
    <source>
        <dbReference type="Proteomes" id="UP001589774"/>
    </source>
</evidence>
<keyword evidence="3" id="KW-1185">Reference proteome</keyword>
<sequence length="258" mass="29772">MERKKHFKSIYNTVLTLFLLSLGSLVHAQETLEGIVLEKGTPKRVAEATITNRRTLEKAISNSEGGFVIPAKAGDTLIVTKYAYSSEYYRITDPKNIVVSLNPTIELETVTVTGKTRKEELQDILEDYEKQTPYGARKPKALAYFFNPLSALYGTFSRSAKNARRFNNYAQNEIKETEVDKKFNKYNVGEITGLQGDDLMNFMSLYRPSYEQCRYWNEYDIRDYLKASLEKFERDGRPKAETLPKIPIPEQQLNKKEY</sequence>
<keyword evidence="1" id="KW-0732">Signal</keyword>
<dbReference type="InterPro" id="IPR008969">
    <property type="entry name" value="CarboxyPept-like_regulatory"/>
</dbReference>
<feature type="chain" id="PRO_5046790803" description="Carboxypeptidase-like protein" evidence="1">
    <location>
        <begin position="29"/>
        <end position="258"/>
    </location>
</feature>
<dbReference type="EMBL" id="JBHLWO010000001">
    <property type="protein sequence ID" value="MFC0317618.1"/>
    <property type="molecule type" value="Genomic_DNA"/>
</dbReference>
<evidence type="ECO:0000256" key="1">
    <source>
        <dbReference type="SAM" id="SignalP"/>
    </source>
</evidence>
<name>A0ABV6HFD7_9SPHI</name>
<evidence type="ECO:0000313" key="2">
    <source>
        <dbReference type="EMBL" id="MFC0317618.1"/>
    </source>
</evidence>